<gene>
    <name evidence="2" type="ORF">NDM98_22560</name>
</gene>
<protein>
    <submittedName>
        <fullName evidence="2">GNAT family N-acetyltransferase</fullName>
    </submittedName>
</protein>
<name>A0ABT0XPW7_9BACI</name>
<dbReference type="RefSeq" id="WP_251611713.1">
    <property type="nucleotide sequence ID" value="NZ_JAMQJY010000007.1"/>
</dbReference>
<evidence type="ECO:0000313" key="2">
    <source>
        <dbReference type="EMBL" id="MCM2677916.1"/>
    </source>
</evidence>
<dbReference type="InterPro" id="IPR000182">
    <property type="entry name" value="GNAT_dom"/>
</dbReference>
<dbReference type="PROSITE" id="PS51186">
    <property type="entry name" value="GNAT"/>
    <property type="match status" value="1"/>
</dbReference>
<evidence type="ECO:0000259" key="1">
    <source>
        <dbReference type="PROSITE" id="PS51186"/>
    </source>
</evidence>
<keyword evidence="3" id="KW-1185">Reference proteome</keyword>
<dbReference type="InterPro" id="IPR016181">
    <property type="entry name" value="Acyl_CoA_acyltransferase"/>
</dbReference>
<dbReference type="Gene3D" id="3.40.630.30">
    <property type="match status" value="1"/>
</dbReference>
<dbReference type="SUPFAM" id="SSF55729">
    <property type="entry name" value="Acyl-CoA N-acyltransferases (Nat)"/>
    <property type="match status" value="1"/>
</dbReference>
<sequence length="181" mass="21118">MEFPVFETDRLRLVQVNEEHTRSFFDIMSKDEVMQYYGMDPLKNIDDASKIVHYFQKSFEGKRAIRWAILLKETGDFVGTLGLNNLSIHTKKAEIGFELHPTHWNKGIMAEAAKEVLRYSFEEFALYRIGAVTFPQNEPSIQLLKRLGFAEEGLLRGYLFQGNQTHDALIFSLVRTEWEHK</sequence>
<dbReference type="PANTHER" id="PTHR43792">
    <property type="entry name" value="GNAT FAMILY, PUTATIVE (AFU_ORTHOLOGUE AFUA_3G00765)-RELATED-RELATED"/>
    <property type="match status" value="1"/>
</dbReference>
<organism evidence="2 3">
    <name type="scientific">Alkalicoccobacillus plakortidis</name>
    <dbReference type="NCBI Taxonomy" id="444060"/>
    <lineage>
        <taxon>Bacteria</taxon>
        <taxon>Bacillati</taxon>
        <taxon>Bacillota</taxon>
        <taxon>Bacilli</taxon>
        <taxon>Bacillales</taxon>
        <taxon>Bacillaceae</taxon>
        <taxon>Alkalicoccobacillus</taxon>
    </lineage>
</organism>
<dbReference type="InterPro" id="IPR051531">
    <property type="entry name" value="N-acetyltransferase"/>
</dbReference>
<dbReference type="Proteomes" id="UP001203665">
    <property type="component" value="Unassembled WGS sequence"/>
</dbReference>
<dbReference type="EMBL" id="JAMQJY010000007">
    <property type="protein sequence ID" value="MCM2677916.1"/>
    <property type="molecule type" value="Genomic_DNA"/>
</dbReference>
<comment type="caution">
    <text evidence="2">The sequence shown here is derived from an EMBL/GenBank/DDBJ whole genome shotgun (WGS) entry which is preliminary data.</text>
</comment>
<dbReference type="Pfam" id="PF13302">
    <property type="entry name" value="Acetyltransf_3"/>
    <property type="match status" value="1"/>
</dbReference>
<proteinExistence type="predicted"/>
<reference evidence="2" key="1">
    <citation type="submission" date="2022-06" db="EMBL/GenBank/DDBJ databases">
        <title>Alkalicoccobacillus porphyridii sp. nov., isolated from a marine red alga, Porphyridium purpureum and reclassification of Shouchella plakortidis and Shouchella gibsonii as Alkalicoccobacillus plakortidis comb. nov. and Alkalicoccobacillus gibsonii comb. nov.</title>
        <authorList>
            <person name="Kim K.H."/>
            <person name="Lee J.K."/>
            <person name="Han D.M."/>
            <person name="Baek J.H."/>
            <person name="Jeon C.O."/>
        </authorList>
    </citation>
    <scope>NUCLEOTIDE SEQUENCE</scope>
    <source>
        <strain evidence="2">DSM 19153</strain>
    </source>
</reference>
<feature type="domain" description="N-acetyltransferase" evidence="1">
    <location>
        <begin position="11"/>
        <end position="176"/>
    </location>
</feature>
<dbReference type="PANTHER" id="PTHR43792:SF9">
    <property type="entry name" value="RIBOSOMAL-PROTEIN-ALANINE ACETYLTRANSFERASE"/>
    <property type="match status" value="1"/>
</dbReference>
<evidence type="ECO:0000313" key="3">
    <source>
        <dbReference type="Proteomes" id="UP001203665"/>
    </source>
</evidence>
<accession>A0ABT0XPW7</accession>